<dbReference type="EMBL" id="JAUSUL010000002">
    <property type="protein sequence ID" value="MDQ0316403.1"/>
    <property type="molecule type" value="Genomic_DNA"/>
</dbReference>
<dbReference type="Proteomes" id="UP001229244">
    <property type="component" value="Unassembled WGS sequence"/>
</dbReference>
<reference evidence="2" key="1">
    <citation type="submission" date="2023-07" db="EMBL/GenBank/DDBJ databases">
        <title>Genomic Encyclopedia of Type Strains, Phase IV (KMG-IV): sequencing the most valuable type-strain genomes for metagenomic binning, comparative biology and taxonomic classification.</title>
        <authorList>
            <person name="Goeker M."/>
        </authorList>
    </citation>
    <scope>NUCLEOTIDE SEQUENCE</scope>
    <source>
        <strain evidence="2">DSM 21202</strain>
    </source>
</reference>
<proteinExistence type="predicted"/>
<organism evidence="2 3">
    <name type="scientific">Amorphus orientalis</name>
    <dbReference type="NCBI Taxonomy" id="649198"/>
    <lineage>
        <taxon>Bacteria</taxon>
        <taxon>Pseudomonadati</taxon>
        <taxon>Pseudomonadota</taxon>
        <taxon>Alphaproteobacteria</taxon>
        <taxon>Hyphomicrobiales</taxon>
        <taxon>Amorphaceae</taxon>
        <taxon>Amorphus</taxon>
    </lineage>
</organism>
<feature type="coiled-coil region" evidence="1">
    <location>
        <begin position="59"/>
        <end position="86"/>
    </location>
</feature>
<name>A0AAE3VQP4_9HYPH</name>
<dbReference type="AlphaFoldDB" id="A0AAE3VQP4"/>
<dbReference type="RefSeq" id="WP_306886223.1">
    <property type="nucleotide sequence ID" value="NZ_JAUSUL010000002.1"/>
</dbReference>
<evidence type="ECO:0000313" key="3">
    <source>
        <dbReference type="Proteomes" id="UP001229244"/>
    </source>
</evidence>
<comment type="caution">
    <text evidence="2">The sequence shown here is derived from an EMBL/GenBank/DDBJ whole genome shotgun (WGS) entry which is preliminary data.</text>
</comment>
<evidence type="ECO:0000313" key="2">
    <source>
        <dbReference type="EMBL" id="MDQ0316403.1"/>
    </source>
</evidence>
<evidence type="ECO:0000256" key="1">
    <source>
        <dbReference type="SAM" id="Coils"/>
    </source>
</evidence>
<accession>A0AAE3VQP4</accession>
<keyword evidence="1" id="KW-0175">Coiled coil</keyword>
<gene>
    <name evidence="2" type="ORF">J2S73_002860</name>
</gene>
<protein>
    <submittedName>
        <fullName evidence="2">Uncharacterized protein</fullName>
    </submittedName>
</protein>
<keyword evidence="3" id="KW-1185">Reference proteome</keyword>
<sequence>MKSPLNDKLAYEQAVKADAAFRIDSAIVEKKFALEYMRLQLEELPVPPDDASDEDKQAYAREKVKVDALEVEIERQEEYREFIRQKFNV</sequence>